<dbReference type="InterPro" id="IPR008753">
    <property type="entry name" value="Peptidase_M13_N"/>
</dbReference>
<dbReference type="PANTHER" id="PTHR11733">
    <property type="entry name" value="ZINC METALLOPROTEASE FAMILY M13 NEPRILYSIN-RELATED"/>
    <property type="match status" value="1"/>
</dbReference>
<dbReference type="Gene3D" id="1.10.1380.10">
    <property type="entry name" value="Neutral endopeptidase , domain2"/>
    <property type="match status" value="1"/>
</dbReference>
<dbReference type="GO" id="GO:0046872">
    <property type="term" value="F:metal ion binding"/>
    <property type="evidence" value="ECO:0007669"/>
    <property type="project" value="UniProtKB-KW"/>
</dbReference>
<evidence type="ECO:0000256" key="3">
    <source>
        <dbReference type="ARBA" id="ARBA00022670"/>
    </source>
</evidence>
<reference evidence="10" key="1">
    <citation type="submission" date="2019-08" db="EMBL/GenBank/DDBJ databases">
        <authorList>
            <person name="Kucharzyk K."/>
            <person name="Murdoch R.W."/>
            <person name="Higgins S."/>
            <person name="Loffler F."/>
        </authorList>
    </citation>
    <scope>NUCLEOTIDE SEQUENCE</scope>
</reference>
<dbReference type="GO" id="GO:0016485">
    <property type="term" value="P:protein processing"/>
    <property type="evidence" value="ECO:0007669"/>
    <property type="project" value="TreeGrafter"/>
</dbReference>
<dbReference type="InterPro" id="IPR042089">
    <property type="entry name" value="Peptidase_M13_dom_2"/>
</dbReference>
<dbReference type="EMBL" id="VSSQ01004292">
    <property type="protein sequence ID" value="MPM24569.1"/>
    <property type="molecule type" value="Genomic_DNA"/>
</dbReference>
<dbReference type="InterPro" id="IPR024079">
    <property type="entry name" value="MetalloPept_cat_dom_sf"/>
</dbReference>
<keyword evidence="6" id="KW-0862">Zinc</keyword>
<keyword evidence="4" id="KW-0479">Metal-binding</keyword>
<keyword evidence="5 10" id="KW-0378">Hydrolase</keyword>
<name>A0A644Y8C9_9ZZZZ</name>
<dbReference type="PANTHER" id="PTHR11733:SF167">
    <property type="entry name" value="FI17812P1-RELATED"/>
    <property type="match status" value="1"/>
</dbReference>
<dbReference type="Pfam" id="PF01431">
    <property type="entry name" value="Peptidase_M13"/>
    <property type="match status" value="1"/>
</dbReference>
<dbReference type="InterPro" id="IPR000718">
    <property type="entry name" value="Peptidase_M13"/>
</dbReference>
<dbReference type="EC" id="3.4.24.-" evidence="10"/>
<comment type="similarity">
    <text evidence="2">Belongs to the peptidase M13 family.</text>
</comment>
<dbReference type="GO" id="GO:0004222">
    <property type="term" value="F:metalloendopeptidase activity"/>
    <property type="evidence" value="ECO:0007669"/>
    <property type="project" value="InterPro"/>
</dbReference>
<evidence type="ECO:0000259" key="9">
    <source>
        <dbReference type="Pfam" id="PF05649"/>
    </source>
</evidence>
<proteinExistence type="inferred from homology"/>
<feature type="domain" description="Peptidase M13 N-terminal" evidence="9">
    <location>
        <begin position="23"/>
        <end position="404"/>
    </location>
</feature>
<gene>
    <name evidence="10" type="primary">pepO_4</name>
    <name evidence="10" type="ORF">SDC9_71052</name>
</gene>
<dbReference type="GO" id="GO:0005886">
    <property type="term" value="C:plasma membrane"/>
    <property type="evidence" value="ECO:0007669"/>
    <property type="project" value="TreeGrafter"/>
</dbReference>
<comment type="caution">
    <text evidence="10">The sequence shown here is derived from an EMBL/GenBank/DDBJ whole genome shotgun (WGS) entry which is preliminary data.</text>
</comment>
<keyword evidence="7" id="KW-0482">Metalloprotease</keyword>
<evidence type="ECO:0000256" key="1">
    <source>
        <dbReference type="ARBA" id="ARBA00001947"/>
    </source>
</evidence>
<evidence type="ECO:0000256" key="4">
    <source>
        <dbReference type="ARBA" id="ARBA00022723"/>
    </source>
</evidence>
<comment type="cofactor">
    <cofactor evidence="1">
        <name>Zn(2+)</name>
        <dbReference type="ChEBI" id="CHEBI:29105"/>
    </cofactor>
</comment>
<dbReference type="PROSITE" id="PS51885">
    <property type="entry name" value="NEPRILYSIN"/>
    <property type="match status" value="1"/>
</dbReference>
<evidence type="ECO:0000256" key="7">
    <source>
        <dbReference type="ARBA" id="ARBA00023049"/>
    </source>
</evidence>
<dbReference type="InterPro" id="IPR018497">
    <property type="entry name" value="Peptidase_M13_C"/>
</dbReference>
<evidence type="ECO:0000259" key="8">
    <source>
        <dbReference type="Pfam" id="PF01431"/>
    </source>
</evidence>
<dbReference type="SUPFAM" id="SSF55486">
    <property type="entry name" value="Metalloproteases ('zincins'), catalytic domain"/>
    <property type="match status" value="1"/>
</dbReference>
<dbReference type="PRINTS" id="PR00786">
    <property type="entry name" value="NEPRILYSIN"/>
</dbReference>
<dbReference type="CDD" id="cd08662">
    <property type="entry name" value="M13"/>
    <property type="match status" value="1"/>
</dbReference>
<accession>A0A644Y8C9</accession>
<evidence type="ECO:0000256" key="2">
    <source>
        <dbReference type="ARBA" id="ARBA00007357"/>
    </source>
</evidence>
<organism evidence="10">
    <name type="scientific">bioreactor metagenome</name>
    <dbReference type="NCBI Taxonomy" id="1076179"/>
    <lineage>
        <taxon>unclassified sequences</taxon>
        <taxon>metagenomes</taxon>
        <taxon>ecological metagenomes</taxon>
    </lineage>
</organism>
<evidence type="ECO:0000256" key="5">
    <source>
        <dbReference type="ARBA" id="ARBA00022801"/>
    </source>
</evidence>
<sequence>MTVEESPVVLDLTAVDEAVPARTDFYRHVNGAWLARAVIPDDKPLTGAFSDLRDRSEEAVRDIVTGLGTPGPHEGPQTDADRIAGLYASFMDTATIDALGTAPLTDDLAAIEAITDVPALLTLFGRNARRGLGTLVYGGVDADPGAPEAYALFISQGGLGLPDEEYYRLDRYADIRTAYVDHMERMFGLAGLPGPRAQAESVMALETAIAACHWDKVRRRDMVASYNPIGIAALTDRVGALNPAVDLRRYFDALGVEGQKVTGVIESQPSFLDDVAPLLVADRLPQWRSWARWRLLVGTAAYLPEAFTAESFAFYGTTLSGTPTIKPRWKRGVALVEGCVGEAVGRRYVDRYFPPAAKERCDELVANLLEAYRRSISALDWMTDATRTEALAKLAKFTPKIGYPGKWIDYTKLSISPDDLLGNVRRTAEFETDRELGKLGGPIDPEEWFMTPQTVNAYYHPLRNEIVFPAAILQPPFFHPEADDAVNYGGIGAVIGHEIGHGFDDQGSTCDGDGRLRNWWTDRDREAFTARTAALIAQYDGLSPEGADGLTVNGALTIGENIGDLGGVSIAYQAWRIALTDPATGEVAEPEPLEGLSGAERFFMNFARIWQQKTRPETVRQRLATDPHSPSEFRCNQTLKNVDAFHVTYVTQPGDGMWLAPEERVRIW</sequence>
<dbReference type="Pfam" id="PF05649">
    <property type="entry name" value="Peptidase_M13_N"/>
    <property type="match status" value="1"/>
</dbReference>
<evidence type="ECO:0000313" key="10">
    <source>
        <dbReference type="EMBL" id="MPM24569.1"/>
    </source>
</evidence>
<protein>
    <submittedName>
        <fullName evidence="10">Neutral endopeptidase</fullName>
        <ecNumber evidence="10">3.4.24.-</ecNumber>
    </submittedName>
</protein>
<evidence type="ECO:0000256" key="6">
    <source>
        <dbReference type="ARBA" id="ARBA00022833"/>
    </source>
</evidence>
<dbReference type="AlphaFoldDB" id="A0A644Y8C9"/>
<feature type="domain" description="Peptidase M13 C-terminal" evidence="8">
    <location>
        <begin position="456"/>
        <end position="665"/>
    </location>
</feature>
<dbReference type="Gene3D" id="3.40.390.10">
    <property type="entry name" value="Collagenase (Catalytic Domain)"/>
    <property type="match status" value="1"/>
</dbReference>
<keyword evidence="3" id="KW-0645">Protease</keyword>